<accession>A0ABQ6NCR5</accession>
<reference evidence="2 3" key="1">
    <citation type="journal article" date="2023" name="Commun. Biol.">
        <title>Genome analysis of Parmales, the sister group of diatoms, reveals the evolutionary specialization of diatoms from phago-mixotrophs to photoautotrophs.</title>
        <authorList>
            <person name="Ban H."/>
            <person name="Sato S."/>
            <person name="Yoshikawa S."/>
            <person name="Yamada K."/>
            <person name="Nakamura Y."/>
            <person name="Ichinomiya M."/>
            <person name="Sato N."/>
            <person name="Blanc-Mathieu R."/>
            <person name="Endo H."/>
            <person name="Kuwata A."/>
            <person name="Ogata H."/>
        </authorList>
    </citation>
    <scope>NUCLEOTIDE SEQUENCE [LARGE SCALE GENOMIC DNA]</scope>
</reference>
<name>A0ABQ6NCR5_9STRA</name>
<feature type="region of interest" description="Disordered" evidence="1">
    <location>
        <begin position="133"/>
        <end position="152"/>
    </location>
</feature>
<evidence type="ECO:0000256" key="1">
    <source>
        <dbReference type="SAM" id="MobiDB-lite"/>
    </source>
</evidence>
<proteinExistence type="predicted"/>
<comment type="caution">
    <text evidence="2">The sequence shown here is derived from an EMBL/GenBank/DDBJ whole genome shotgun (WGS) entry which is preliminary data.</text>
</comment>
<evidence type="ECO:0000313" key="3">
    <source>
        <dbReference type="Proteomes" id="UP001165060"/>
    </source>
</evidence>
<evidence type="ECO:0008006" key="4">
    <source>
        <dbReference type="Google" id="ProtNLM"/>
    </source>
</evidence>
<dbReference type="EMBL" id="BRYB01006639">
    <property type="protein sequence ID" value="GMI53917.1"/>
    <property type="molecule type" value="Genomic_DNA"/>
</dbReference>
<evidence type="ECO:0000313" key="2">
    <source>
        <dbReference type="EMBL" id="GMI53917.1"/>
    </source>
</evidence>
<keyword evidence="3" id="KW-1185">Reference proteome</keyword>
<sequence length="293" mass="32307">MFHHAKARSLDAHFSSASVPNYGDSGYIESVFNNRSASAHFLRLYNAFSDPSPSSARAFWEIKRAFHHYLDAYPSIDRDEHYAIHGWYTCFDEADVSLEMPFHVHAGNTISGNLAVSASPCAGTDYAGLRSPEDTFGKGEHPAPSTAATLDGRDSHTHLFSEGRLVLFHGASPHRVARERESPECAAWWGDAAETCSRVSLAFDIAAWSRMPTLFSAVPIYDPLDPDFADDPERHETKVGAVQAQLVEMQRSLQMEGNLHDVPSLQRDYAAFLAAMNAQMQGGGSGLYRNPDQ</sequence>
<gene>
    <name evidence="2" type="ORF">TeGR_g1187</name>
</gene>
<protein>
    <recommendedName>
        <fullName evidence="4">Phytanoyl-CoA dioxygenase</fullName>
    </recommendedName>
</protein>
<dbReference type="Proteomes" id="UP001165060">
    <property type="component" value="Unassembled WGS sequence"/>
</dbReference>
<dbReference type="Gene3D" id="2.60.120.620">
    <property type="entry name" value="q2cbj1_9rhob like domain"/>
    <property type="match status" value="1"/>
</dbReference>
<organism evidence="2 3">
    <name type="scientific">Tetraparma gracilis</name>
    <dbReference type="NCBI Taxonomy" id="2962635"/>
    <lineage>
        <taxon>Eukaryota</taxon>
        <taxon>Sar</taxon>
        <taxon>Stramenopiles</taxon>
        <taxon>Ochrophyta</taxon>
        <taxon>Bolidophyceae</taxon>
        <taxon>Parmales</taxon>
        <taxon>Triparmaceae</taxon>
        <taxon>Tetraparma</taxon>
    </lineage>
</organism>